<evidence type="ECO:0000259" key="11">
    <source>
        <dbReference type="PROSITE" id="PS50089"/>
    </source>
</evidence>
<proteinExistence type="inferred from homology"/>
<dbReference type="PANTHER" id="PTHR23323">
    <property type="entry name" value="VACUOLAR PROTEIN SORTING-ASSOCIATED PROTEIN"/>
    <property type="match status" value="1"/>
</dbReference>
<gene>
    <name evidence="12" type="ORF">NDN08_005058</name>
</gene>
<organism evidence="12 13">
    <name type="scientific">Rhodosorus marinus</name>
    <dbReference type="NCBI Taxonomy" id="101924"/>
    <lineage>
        <taxon>Eukaryota</taxon>
        <taxon>Rhodophyta</taxon>
        <taxon>Stylonematophyceae</taxon>
        <taxon>Stylonematales</taxon>
        <taxon>Stylonemataceae</taxon>
        <taxon>Rhodosorus</taxon>
    </lineage>
</organism>
<keyword evidence="4 9" id="KW-0863">Zinc-finger</keyword>
<evidence type="ECO:0000313" key="13">
    <source>
        <dbReference type="Proteomes" id="UP001157974"/>
    </source>
</evidence>
<dbReference type="GO" id="GO:0006904">
    <property type="term" value="P:vesicle docking involved in exocytosis"/>
    <property type="evidence" value="ECO:0007669"/>
    <property type="project" value="TreeGrafter"/>
</dbReference>
<dbReference type="SMART" id="SM00184">
    <property type="entry name" value="RING"/>
    <property type="match status" value="1"/>
</dbReference>
<protein>
    <recommendedName>
        <fullName evidence="11">RING-type domain-containing protein</fullName>
    </recommendedName>
</protein>
<evidence type="ECO:0000313" key="12">
    <source>
        <dbReference type="EMBL" id="KAJ8908348.1"/>
    </source>
</evidence>
<keyword evidence="13" id="KW-1185">Reference proteome</keyword>
<dbReference type="InterPro" id="IPR057307">
    <property type="entry name" value="PEP5_VPS11_N"/>
</dbReference>
<dbReference type="EMBL" id="JAMWBK010000001">
    <property type="protein sequence ID" value="KAJ8908348.1"/>
    <property type="molecule type" value="Genomic_DNA"/>
</dbReference>
<dbReference type="GO" id="GO:0015031">
    <property type="term" value="P:protein transport"/>
    <property type="evidence" value="ECO:0007669"/>
    <property type="project" value="UniProtKB-KW"/>
</dbReference>
<feature type="coiled-coil region" evidence="10">
    <location>
        <begin position="819"/>
        <end position="853"/>
    </location>
</feature>
<dbReference type="AlphaFoldDB" id="A0AAV8V3Y0"/>
<dbReference type="PANTHER" id="PTHR23323:SF24">
    <property type="entry name" value="VACUOLAR PROTEIN SORTING-ASSOCIATED PROTEIN 11 HOMOLOG"/>
    <property type="match status" value="1"/>
</dbReference>
<evidence type="ECO:0000256" key="10">
    <source>
        <dbReference type="SAM" id="Coils"/>
    </source>
</evidence>
<dbReference type="SUPFAM" id="SSF57850">
    <property type="entry name" value="RING/U-box"/>
    <property type="match status" value="1"/>
</dbReference>
<sequence>MARRWKLFRFFVEEEVGGNSLDSEPNEDAKGLSTTRRLGLRLAQLLERDDSYRSSGGGWIAVVNRSAKEVELFDDGFYSHDSLKVHEHETHVVFLTAKGDLWAFGWDRSPGRDGLAQSSLRKVPVGKSDKQRSEDVIRLGRRGRATCISVRYGFAAIGFHGGDVAVLRVDKEGVASEAVRSMNVDAPSSGDLGVGRESEIHAVEMITGGAAVAVNRSGVYLIHYNSVKGELDMTSEELDSIGCEGPSQVAFFEGELAVVRGDAISFYSVEGRGKCLAMTSQKAYTASAGSHLFVLSTSETRGTELVGYDVGIQLISHRSEQHSPAVALFGLNETSIATVALNGTVQKLSLIPAEARLDQLLQRSLFPLAILLARREKKNNPKLRERAVSLYSKSLASRGEYDAAAELLISVISDTADISRVILLLKEQVGSRSALRNYLEALHSKGFATDKHMRLLVACYKDATAAAVPGGTVGTIPDSLPSLVEQMSPSIAEKIAIECRSAGMVDAAESIARSMNLDIVLAHVLAEDRKDVEGVLELMRDRSVETAEQIAVEVGRWLLEVEPENFVDVVFSIAIRGKDDGPAFVERLGDSVFHDAPVWHAKLLEVTIEQLVSSSFVEASEGQNAVVRLWERLFEVLMVVDSQNQVSSLAEVSLDLSTSPKGTELESMRQPEEYGLSSGFFRSDGRATQLLRSSRWKVDRKAAERMAQLFGHYACERILLEQAHDYEGLGRQLRLQGDRNVLLSACRRHGLRTPGIWLELLRLLSELPDEEVLGTQLEEVIESAVRAGAGSEVEIFDLLCKLRPEMPFSKVRRHYERLLKSLQGKAEDEIKAVTQLEKQLASMEAELEVLRKGPTVFQPRLCEVCDTQTKPPAVFFRCGHSCHERCLSAHTCPTCATTANKVSQVRNALIDSRSNHDAFFRQLELDGYQAIHNFLDRDILG</sequence>
<comment type="similarity">
    <text evidence="1">Belongs to the VPS11 family.</text>
</comment>
<dbReference type="InterPro" id="IPR057308">
    <property type="entry name" value="CHCR_PEP5_VPS11"/>
</dbReference>
<dbReference type="Pfam" id="PF23341">
    <property type="entry name" value="PEP5_VPS11_N"/>
    <property type="match status" value="1"/>
</dbReference>
<evidence type="ECO:0000256" key="2">
    <source>
        <dbReference type="ARBA" id="ARBA00022448"/>
    </source>
</evidence>
<evidence type="ECO:0000256" key="5">
    <source>
        <dbReference type="ARBA" id="ARBA00022833"/>
    </source>
</evidence>
<dbReference type="GO" id="GO:0030897">
    <property type="term" value="C:HOPS complex"/>
    <property type="evidence" value="ECO:0007669"/>
    <property type="project" value="TreeGrafter"/>
</dbReference>
<dbReference type="GO" id="GO:0008270">
    <property type="term" value="F:zinc ion binding"/>
    <property type="evidence" value="ECO:0007669"/>
    <property type="project" value="UniProtKB-KW"/>
</dbReference>
<evidence type="ECO:0000256" key="4">
    <source>
        <dbReference type="ARBA" id="ARBA00022771"/>
    </source>
</evidence>
<keyword evidence="5" id="KW-0862">Zinc</keyword>
<keyword evidence="2" id="KW-0813">Transport</keyword>
<dbReference type="GO" id="GO:0048284">
    <property type="term" value="P:organelle fusion"/>
    <property type="evidence" value="ECO:0007669"/>
    <property type="project" value="TreeGrafter"/>
</dbReference>
<dbReference type="InterPro" id="IPR001841">
    <property type="entry name" value="Znf_RING"/>
</dbReference>
<dbReference type="GO" id="GO:0007033">
    <property type="term" value="P:vacuole organization"/>
    <property type="evidence" value="ECO:0007669"/>
    <property type="project" value="TreeGrafter"/>
</dbReference>
<evidence type="ECO:0000256" key="7">
    <source>
        <dbReference type="ARBA" id="ARBA00023136"/>
    </source>
</evidence>
<keyword evidence="3" id="KW-0479">Metal-binding</keyword>
<evidence type="ECO:0000256" key="6">
    <source>
        <dbReference type="ARBA" id="ARBA00022927"/>
    </source>
</evidence>
<name>A0AAV8V3Y0_9RHOD</name>
<comment type="caution">
    <text evidence="12">The sequence shown here is derived from an EMBL/GenBank/DDBJ whole genome shotgun (WGS) entry which is preliminary data.</text>
</comment>
<dbReference type="PROSITE" id="PS50089">
    <property type="entry name" value="ZF_RING_2"/>
    <property type="match status" value="1"/>
</dbReference>
<comment type="subcellular location">
    <subcellularLocation>
        <location evidence="8">Endomembrane system</location>
        <topology evidence="8">Peripheral membrane protein</topology>
        <orientation evidence="8">Cytoplasmic side</orientation>
    </subcellularLocation>
</comment>
<keyword evidence="6" id="KW-0653">Protein transport</keyword>
<dbReference type="GO" id="GO:0007032">
    <property type="term" value="P:endosome organization"/>
    <property type="evidence" value="ECO:0007669"/>
    <property type="project" value="TreeGrafter"/>
</dbReference>
<evidence type="ECO:0000256" key="9">
    <source>
        <dbReference type="PROSITE-ProRule" id="PRU00175"/>
    </source>
</evidence>
<accession>A0AAV8V3Y0</accession>
<evidence type="ECO:0000256" key="3">
    <source>
        <dbReference type="ARBA" id="ARBA00022723"/>
    </source>
</evidence>
<dbReference type="Proteomes" id="UP001157974">
    <property type="component" value="Unassembled WGS sequence"/>
</dbReference>
<feature type="domain" description="RING-type" evidence="11">
    <location>
        <begin position="862"/>
        <end position="895"/>
    </location>
</feature>
<dbReference type="Pfam" id="PF23356">
    <property type="entry name" value="TPR_PEP5_VPS11"/>
    <property type="match status" value="1"/>
</dbReference>
<evidence type="ECO:0000256" key="8">
    <source>
        <dbReference type="ARBA" id="ARBA00029433"/>
    </source>
</evidence>
<reference evidence="12 13" key="1">
    <citation type="journal article" date="2023" name="Nat. Commun.">
        <title>Origin of minicircular mitochondrial genomes in red algae.</title>
        <authorList>
            <person name="Lee Y."/>
            <person name="Cho C.H."/>
            <person name="Lee Y.M."/>
            <person name="Park S.I."/>
            <person name="Yang J.H."/>
            <person name="West J.A."/>
            <person name="Bhattacharya D."/>
            <person name="Yoon H.S."/>
        </authorList>
    </citation>
    <scope>NUCLEOTIDE SEQUENCE [LARGE SCALE GENOMIC DNA]</scope>
    <source>
        <strain evidence="12 13">CCMP1338</strain>
        <tissue evidence="12">Whole cell</tissue>
    </source>
</reference>
<keyword evidence="10" id="KW-0175">Coiled coil</keyword>
<keyword evidence="7" id="KW-0472">Membrane</keyword>
<dbReference type="GO" id="GO:0005768">
    <property type="term" value="C:endosome"/>
    <property type="evidence" value="ECO:0007669"/>
    <property type="project" value="TreeGrafter"/>
</dbReference>
<dbReference type="GO" id="GO:0030674">
    <property type="term" value="F:protein-macromolecule adaptor activity"/>
    <property type="evidence" value="ECO:0007669"/>
    <property type="project" value="TreeGrafter"/>
</dbReference>
<evidence type="ECO:0000256" key="1">
    <source>
        <dbReference type="ARBA" id="ARBA00007070"/>
    </source>
</evidence>